<evidence type="ECO:0000313" key="5">
    <source>
        <dbReference type="EMBL" id="TNC50870.1"/>
    </source>
</evidence>
<dbReference type="Pfam" id="PF00196">
    <property type="entry name" value="GerE"/>
    <property type="match status" value="1"/>
</dbReference>
<dbReference type="EMBL" id="VDFU01000006">
    <property type="protein sequence ID" value="TNC50870.1"/>
    <property type="molecule type" value="Genomic_DNA"/>
</dbReference>
<organism evidence="5 6">
    <name type="scientific">Rubellimicrobium rubrum</name>
    <dbReference type="NCBI Taxonomy" id="2585369"/>
    <lineage>
        <taxon>Bacteria</taxon>
        <taxon>Pseudomonadati</taxon>
        <taxon>Pseudomonadota</taxon>
        <taxon>Alphaproteobacteria</taxon>
        <taxon>Rhodobacterales</taxon>
        <taxon>Roseobacteraceae</taxon>
        <taxon>Rubellimicrobium</taxon>
    </lineage>
</organism>
<keyword evidence="3" id="KW-0804">Transcription</keyword>
<dbReference type="GO" id="GO:0006355">
    <property type="term" value="P:regulation of DNA-templated transcription"/>
    <property type="evidence" value="ECO:0007669"/>
    <property type="project" value="InterPro"/>
</dbReference>
<evidence type="ECO:0000256" key="3">
    <source>
        <dbReference type="ARBA" id="ARBA00023163"/>
    </source>
</evidence>
<dbReference type="Proteomes" id="UP000305887">
    <property type="component" value="Unassembled WGS sequence"/>
</dbReference>
<dbReference type="CDD" id="cd06170">
    <property type="entry name" value="LuxR_C_like"/>
    <property type="match status" value="1"/>
</dbReference>
<dbReference type="SUPFAM" id="SSF46894">
    <property type="entry name" value="C-terminal effector domain of the bipartite response regulators"/>
    <property type="match status" value="1"/>
</dbReference>
<dbReference type="PROSITE" id="PS00622">
    <property type="entry name" value="HTH_LUXR_1"/>
    <property type="match status" value="1"/>
</dbReference>
<evidence type="ECO:0000256" key="2">
    <source>
        <dbReference type="ARBA" id="ARBA00023125"/>
    </source>
</evidence>
<dbReference type="PANTHER" id="PTHR44688:SF16">
    <property type="entry name" value="DNA-BINDING TRANSCRIPTIONAL ACTIVATOR DEVR_DOSR"/>
    <property type="match status" value="1"/>
</dbReference>
<accession>A0A5C4N3R8</accession>
<dbReference type="AlphaFoldDB" id="A0A5C4N3R8"/>
<name>A0A5C4N3R8_9RHOB</name>
<keyword evidence="2" id="KW-0238">DNA-binding</keyword>
<evidence type="ECO:0000256" key="1">
    <source>
        <dbReference type="ARBA" id="ARBA00023015"/>
    </source>
</evidence>
<dbReference type="InterPro" id="IPR036388">
    <property type="entry name" value="WH-like_DNA-bd_sf"/>
</dbReference>
<gene>
    <name evidence="5" type="ORF">FHG66_07695</name>
</gene>
<sequence>MEHVARGFSNKEIAGKLGLSPKTIETYRSRAAGKLGLRRKTDIVQYALRNNWLG</sequence>
<comment type="caution">
    <text evidence="5">The sequence shown here is derived from an EMBL/GenBank/DDBJ whole genome shotgun (WGS) entry which is preliminary data.</text>
</comment>
<dbReference type="GO" id="GO:0003677">
    <property type="term" value="F:DNA binding"/>
    <property type="evidence" value="ECO:0007669"/>
    <property type="project" value="UniProtKB-KW"/>
</dbReference>
<dbReference type="Gene3D" id="1.10.10.10">
    <property type="entry name" value="Winged helix-like DNA-binding domain superfamily/Winged helix DNA-binding domain"/>
    <property type="match status" value="1"/>
</dbReference>
<dbReference type="InterPro" id="IPR016032">
    <property type="entry name" value="Sig_transdc_resp-reg_C-effctor"/>
</dbReference>
<evidence type="ECO:0000313" key="6">
    <source>
        <dbReference type="Proteomes" id="UP000305887"/>
    </source>
</evidence>
<dbReference type="OrthoDB" id="7877402at2"/>
<dbReference type="SMART" id="SM00421">
    <property type="entry name" value="HTH_LUXR"/>
    <property type="match status" value="1"/>
</dbReference>
<dbReference type="InterPro" id="IPR000792">
    <property type="entry name" value="Tscrpt_reg_LuxR_C"/>
</dbReference>
<reference evidence="5 6" key="1">
    <citation type="submission" date="2019-06" db="EMBL/GenBank/DDBJ databases">
        <title>YIM 131921 draft genome.</title>
        <authorList>
            <person name="Jiang L."/>
        </authorList>
    </citation>
    <scope>NUCLEOTIDE SEQUENCE [LARGE SCALE GENOMIC DNA]</scope>
    <source>
        <strain evidence="5 6">YIM 131921</strain>
    </source>
</reference>
<feature type="domain" description="HTH luxR-type" evidence="4">
    <location>
        <begin position="1"/>
        <end position="51"/>
    </location>
</feature>
<dbReference type="PRINTS" id="PR00038">
    <property type="entry name" value="HTHLUXR"/>
</dbReference>
<dbReference type="PROSITE" id="PS50043">
    <property type="entry name" value="HTH_LUXR_2"/>
    <property type="match status" value="1"/>
</dbReference>
<proteinExistence type="predicted"/>
<keyword evidence="1" id="KW-0805">Transcription regulation</keyword>
<keyword evidence="6" id="KW-1185">Reference proteome</keyword>
<evidence type="ECO:0000259" key="4">
    <source>
        <dbReference type="PROSITE" id="PS50043"/>
    </source>
</evidence>
<protein>
    <submittedName>
        <fullName evidence="5">Response regulator transcription factor</fullName>
    </submittedName>
</protein>
<dbReference type="PANTHER" id="PTHR44688">
    <property type="entry name" value="DNA-BINDING TRANSCRIPTIONAL ACTIVATOR DEVR_DOSR"/>
    <property type="match status" value="1"/>
</dbReference>